<dbReference type="Pfam" id="PF10164">
    <property type="entry name" value="BRI3"/>
    <property type="match status" value="1"/>
</dbReference>
<reference evidence="13" key="2">
    <citation type="submission" date="2025-09" db="UniProtKB">
        <authorList>
            <consortium name="Ensembl"/>
        </authorList>
    </citation>
    <scope>IDENTIFICATION</scope>
</reference>
<keyword evidence="4" id="KW-0963">Cytoplasm</keyword>
<dbReference type="Ensembl" id="ENSLCNT00005018775.1">
    <property type="protein sequence ID" value="ENSLCNP00005016736.1"/>
    <property type="gene ID" value="ENSLCNG00005011031.1"/>
</dbReference>
<sequence>MPALPVGLVFHRTYCLLTYYTIYFYILLTVFPPRTGPQGPVAGAAARLPPGGPPGGLRPHSHRTVAAAPPPPPYTHPVTRIPTRRPRVYVSIHRRNVTRYPAHSIVVGGRPSLQSRVWEDFFTFLGIFLGIILFPFGFICCSASRKQRSPKGGANLTLKGTIHLTFLHPDIFS</sequence>
<name>A0A667GN94_LYNCA</name>
<accession>A0A667GN94</accession>
<evidence type="ECO:0000256" key="2">
    <source>
        <dbReference type="ARBA" id="ARBA00004556"/>
    </source>
</evidence>
<evidence type="ECO:0000256" key="9">
    <source>
        <dbReference type="ARBA" id="ARBA00035284"/>
    </source>
</evidence>
<evidence type="ECO:0000256" key="12">
    <source>
        <dbReference type="SAM" id="Phobius"/>
    </source>
</evidence>
<organism evidence="13 14">
    <name type="scientific">Lynx canadensis</name>
    <name type="common">Canada lynx</name>
    <name type="synonym">Felis canadensis</name>
    <dbReference type="NCBI Taxonomy" id="61383"/>
    <lineage>
        <taxon>Eukaryota</taxon>
        <taxon>Metazoa</taxon>
        <taxon>Chordata</taxon>
        <taxon>Craniata</taxon>
        <taxon>Vertebrata</taxon>
        <taxon>Euteleostomi</taxon>
        <taxon>Mammalia</taxon>
        <taxon>Eutheria</taxon>
        <taxon>Laurasiatheria</taxon>
        <taxon>Carnivora</taxon>
        <taxon>Feliformia</taxon>
        <taxon>Felidae</taxon>
        <taxon>Felinae</taxon>
        <taxon>Lynx</taxon>
    </lineage>
</organism>
<keyword evidence="14" id="KW-1185">Reference proteome</keyword>
<evidence type="ECO:0000256" key="3">
    <source>
        <dbReference type="ARBA" id="ARBA00008090"/>
    </source>
</evidence>
<dbReference type="PANTHER" id="PTHR13551:SF1">
    <property type="entry name" value="MEMBRANE PROTEIN BRI3"/>
    <property type="match status" value="1"/>
</dbReference>
<evidence type="ECO:0000256" key="10">
    <source>
        <dbReference type="ARBA" id="ARBA00035449"/>
    </source>
</evidence>
<feature type="transmembrane region" description="Helical" evidence="12">
    <location>
        <begin position="121"/>
        <end position="141"/>
    </location>
</feature>
<keyword evidence="7 12" id="KW-0472">Membrane</keyword>
<dbReference type="GO" id="GO:0005765">
    <property type="term" value="C:lysosomal membrane"/>
    <property type="evidence" value="ECO:0007669"/>
    <property type="project" value="UniProtKB-SubCell"/>
</dbReference>
<evidence type="ECO:0000313" key="14">
    <source>
        <dbReference type="Proteomes" id="UP000472241"/>
    </source>
</evidence>
<dbReference type="InterPro" id="IPR019317">
    <property type="entry name" value="BRI3"/>
</dbReference>
<evidence type="ECO:0000256" key="8">
    <source>
        <dbReference type="ARBA" id="ARBA00023228"/>
    </source>
</evidence>
<evidence type="ECO:0000256" key="6">
    <source>
        <dbReference type="ARBA" id="ARBA00022989"/>
    </source>
</evidence>
<feature type="transmembrane region" description="Helical" evidence="12">
    <location>
        <begin position="12"/>
        <end position="31"/>
    </location>
</feature>
<keyword evidence="8" id="KW-0458">Lysosome</keyword>
<evidence type="ECO:0000313" key="13">
    <source>
        <dbReference type="Ensembl" id="ENSLCNP00005016736.1"/>
    </source>
</evidence>
<comment type="subunit">
    <text evidence="11">Interacts with BRI3BP. Interacts with MGAT1 and IFITM3.</text>
</comment>
<comment type="subcellular location">
    <subcellularLocation>
        <location evidence="2">Cytoplasm</location>
        <location evidence="2">Perinuclear region</location>
    </subcellularLocation>
    <subcellularLocation>
        <location evidence="1">Lysosome membrane</location>
        <topology evidence="1">Multi-pass membrane protein</topology>
    </subcellularLocation>
</comment>
<evidence type="ECO:0000256" key="5">
    <source>
        <dbReference type="ARBA" id="ARBA00022692"/>
    </source>
</evidence>
<evidence type="ECO:0000256" key="4">
    <source>
        <dbReference type="ARBA" id="ARBA00022490"/>
    </source>
</evidence>
<evidence type="ECO:0000256" key="11">
    <source>
        <dbReference type="ARBA" id="ARBA00046593"/>
    </source>
</evidence>
<protein>
    <recommendedName>
        <fullName evidence="9">Membrane protein BRI3</fullName>
    </recommendedName>
    <alternativeName>
        <fullName evidence="10">Brain protein I3</fullName>
    </alternativeName>
</protein>
<comment type="similarity">
    <text evidence="3">Belongs to the BRI3 family.</text>
</comment>
<proteinExistence type="inferred from homology"/>
<dbReference type="PANTHER" id="PTHR13551">
    <property type="entry name" value="BRAIN PROTEIN I3"/>
    <property type="match status" value="1"/>
</dbReference>
<dbReference type="AlphaFoldDB" id="A0A667GN94"/>
<dbReference type="GO" id="GO:0048471">
    <property type="term" value="C:perinuclear region of cytoplasm"/>
    <property type="evidence" value="ECO:0007669"/>
    <property type="project" value="UniProtKB-SubCell"/>
</dbReference>
<reference evidence="13" key="1">
    <citation type="submission" date="2025-08" db="UniProtKB">
        <authorList>
            <consortium name="Ensembl"/>
        </authorList>
    </citation>
    <scope>IDENTIFICATION</scope>
</reference>
<keyword evidence="5 12" id="KW-0812">Transmembrane</keyword>
<dbReference type="Proteomes" id="UP000472241">
    <property type="component" value="Unplaced"/>
</dbReference>
<evidence type="ECO:0000256" key="7">
    <source>
        <dbReference type="ARBA" id="ARBA00023136"/>
    </source>
</evidence>
<keyword evidence="6 12" id="KW-1133">Transmembrane helix</keyword>
<evidence type="ECO:0000256" key="1">
    <source>
        <dbReference type="ARBA" id="ARBA00004155"/>
    </source>
</evidence>